<proteinExistence type="predicted"/>
<dbReference type="PANTHER" id="PTHR42695">
    <property type="entry name" value="GLUTAMINE AMIDOTRANSFERASE YLR126C-RELATED"/>
    <property type="match status" value="1"/>
</dbReference>
<reference evidence="3" key="1">
    <citation type="submission" date="2017-05" db="EMBL/GenBank/DDBJ databases">
        <authorList>
            <person name="Rodrigo-Torres L."/>
            <person name="Arahal R. D."/>
            <person name="Lucena T."/>
        </authorList>
    </citation>
    <scope>NUCLEOTIDE SEQUENCE [LARGE SCALE GENOMIC DNA]</scope>
    <source>
        <strain evidence="3">CECT 8489</strain>
    </source>
</reference>
<accession>A0A238IZ30</accession>
<dbReference type="GO" id="GO:0005829">
    <property type="term" value="C:cytosol"/>
    <property type="evidence" value="ECO:0007669"/>
    <property type="project" value="TreeGrafter"/>
</dbReference>
<dbReference type="InterPro" id="IPR017926">
    <property type="entry name" value="GATASE"/>
</dbReference>
<gene>
    <name evidence="2" type="primary">guaA_2</name>
    <name evidence="2" type="ORF">BOA8489_01217</name>
</gene>
<evidence type="ECO:0000313" key="3">
    <source>
        <dbReference type="Proteomes" id="UP000201838"/>
    </source>
</evidence>
<keyword evidence="2" id="KW-0436">Ligase</keyword>
<dbReference type="PROSITE" id="PS51273">
    <property type="entry name" value="GATASE_TYPE_1"/>
    <property type="match status" value="1"/>
</dbReference>
<dbReference type="EMBL" id="FXXQ01000003">
    <property type="protein sequence ID" value="SMX23115.1"/>
    <property type="molecule type" value="Genomic_DNA"/>
</dbReference>
<keyword evidence="3" id="KW-1185">Reference proteome</keyword>
<dbReference type="EC" id="6.3.5.2" evidence="2"/>
<dbReference type="RefSeq" id="WP_093973115.1">
    <property type="nucleotide sequence ID" value="NZ_FXXQ01000003.1"/>
</dbReference>
<sequence>MLIGILQSGHFAQRDGAPLRDYSMLYAEMLAGHGFTFKTWSVVDMEFPDSVNDADGWLISGSRHGTYNELPFIPRLEEFIRKIYAANVPIVGICFGHQIMAEALGGHSEKFEHGWSVGNVDYRFEDGTTLAMNAWHQDQVTTPPPDARTIATSDFCKHAAFAYKGRAMSVQPHPEFQTRDIEMLLEIRAPGVVPDDRIAESRAKLSKPTDNSQMAERIANFFKGNDNG</sequence>
<organism evidence="2 3">
    <name type="scientific">Boseongicola aestuarii</name>
    <dbReference type="NCBI Taxonomy" id="1470561"/>
    <lineage>
        <taxon>Bacteria</taxon>
        <taxon>Pseudomonadati</taxon>
        <taxon>Pseudomonadota</taxon>
        <taxon>Alphaproteobacteria</taxon>
        <taxon>Rhodobacterales</taxon>
        <taxon>Paracoccaceae</taxon>
        <taxon>Boseongicola</taxon>
    </lineage>
</organism>
<dbReference type="GO" id="GO:0003922">
    <property type="term" value="F:GMP synthase (glutamine-hydrolyzing) activity"/>
    <property type="evidence" value="ECO:0007669"/>
    <property type="project" value="UniProtKB-EC"/>
</dbReference>
<evidence type="ECO:0000259" key="1">
    <source>
        <dbReference type="Pfam" id="PF00117"/>
    </source>
</evidence>
<dbReference type="InterPro" id="IPR044992">
    <property type="entry name" value="ChyE-like"/>
</dbReference>
<dbReference type="Pfam" id="PF00117">
    <property type="entry name" value="GATase"/>
    <property type="match status" value="1"/>
</dbReference>
<evidence type="ECO:0000313" key="2">
    <source>
        <dbReference type="EMBL" id="SMX23115.1"/>
    </source>
</evidence>
<dbReference type="Proteomes" id="UP000201838">
    <property type="component" value="Unassembled WGS sequence"/>
</dbReference>
<dbReference type="SUPFAM" id="SSF52317">
    <property type="entry name" value="Class I glutamine amidotransferase-like"/>
    <property type="match status" value="1"/>
</dbReference>
<dbReference type="CDD" id="cd01741">
    <property type="entry name" value="GATase1_1"/>
    <property type="match status" value="1"/>
</dbReference>
<dbReference type="PANTHER" id="PTHR42695:SF5">
    <property type="entry name" value="GLUTAMINE AMIDOTRANSFERASE YLR126C-RELATED"/>
    <property type="match status" value="1"/>
</dbReference>
<dbReference type="Gene3D" id="3.40.50.880">
    <property type="match status" value="1"/>
</dbReference>
<name>A0A238IZ30_9RHOB</name>
<protein>
    <submittedName>
        <fullName evidence="2">GMP synthase [glutamine-hydrolyzing]</fullName>
        <ecNumber evidence="2">6.3.5.2</ecNumber>
    </submittedName>
</protein>
<dbReference type="InterPro" id="IPR029062">
    <property type="entry name" value="Class_I_gatase-like"/>
</dbReference>
<feature type="domain" description="Glutamine amidotransferase" evidence="1">
    <location>
        <begin position="46"/>
        <end position="179"/>
    </location>
</feature>
<dbReference type="OrthoDB" id="7365442at2"/>
<dbReference type="AlphaFoldDB" id="A0A238IZ30"/>